<evidence type="ECO:0000256" key="5">
    <source>
        <dbReference type="ARBA" id="ARBA00023015"/>
    </source>
</evidence>
<dbReference type="GO" id="GO:0001817">
    <property type="term" value="P:regulation of cytokine production"/>
    <property type="evidence" value="ECO:0007669"/>
    <property type="project" value="TreeGrafter"/>
</dbReference>
<organism evidence="10">
    <name type="scientific">Octopus bimaculoides</name>
    <name type="common">California two-spotted octopus</name>
    <dbReference type="NCBI Taxonomy" id="37653"/>
    <lineage>
        <taxon>Eukaryota</taxon>
        <taxon>Metazoa</taxon>
        <taxon>Spiralia</taxon>
        <taxon>Lophotrochozoa</taxon>
        <taxon>Mollusca</taxon>
        <taxon>Cephalopoda</taxon>
        <taxon>Coleoidea</taxon>
        <taxon>Octopodiformes</taxon>
        <taxon>Octopoda</taxon>
        <taxon>Incirrata</taxon>
        <taxon>Octopodidae</taxon>
        <taxon>Octopus</taxon>
    </lineage>
</organism>
<accession>A0A0L8FGJ8</accession>
<evidence type="ECO:0000259" key="9">
    <source>
        <dbReference type="PROSITE" id="PS50157"/>
    </source>
</evidence>
<keyword evidence="8" id="KW-0863">Zinc-finger</keyword>
<dbReference type="InterPro" id="IPR036236">
    <property type="entry name" value="Znf_C2H2_sf"/>
</dbReference>
<evidence type="ECO:0000256" key="4">
    <source>
        <dbReference type="ARBA" id="ARBA00022833"/>
    </source>
</evidence>
<keyword evidence="5" id="KW-0805">Transcription regulation</keyword>
<keyword evidence="7" id="KW-0539">Nucleus</keyword>
<proteinExistence type="predicted"/>
<feature type="domain" description="C2H2-type" evidence="9">
    <location>
        <begin position="57"/>
        <end position="82"/>
    </location>
</feature>
<dbReference type="GO" id="GO:0008270">
    <property type="term" value="F:zinc ion binding"/>
    <property type="evidence" value="ECO:0007669"/>
    <property type="project" value="UniProtKB-KW"/>
</dbReference>
<keyword evidence="4" id="KW-0862">Zinc</keyword>
<dbReference type="SUPFAM" id="SSF57667">
    <property type="entry name" value="beta-beta-alpha zinc fingers"/>
    <property type="match status" value="2"/>
</dbReference>
<keyword evidence="2" id="KW-0479">Metal-binding</keyword>
<keyword evidence="6" id="KW-0804">Transcription</keyword>
<dbReference type="PROSITE" id="PS50157">
    <property type="entry name" value="ZINC_FINGER_C2H2_2"/>
    <property type="match status" value="1"/>
</dbReference>
<dbReference type="AlphaFoldDB" id="A0A0L8FGJ8"/>
<evidence type="ECO:0000256" key="6">
    <source>
        <dbReference type="ARBA" id="ARBA00023163"/>
    </source>
</evidence>
<dbReference type="GO" id="GO:0005654">
    <property type="term" value="C:nucleoplasm"/>
    <property type="evidence" value="ECO:0007669"/>
    <property type="project" value="TreeGrafter"/>
</dbReference>
<protein>
    <recommendedName>
        <fullName evidence="9">C2H2-type domain-containing protein</fullName>
    </recommendedName>
</protein>
<evidence type="ECO:0000256" key="8">
    <source>
        <dbReference type="PROSITE-ProRule" id="PRU00042"/>
    </source>
</evidence>
<evidence type="ECO:0000313" key="10">
    <source>
        <dbReference type="EMBL" id="KOF62759.1"/>
    </source>
</evidence>
<dbReference type="Gene3D" id="3.30.160.60">
    <property type="entry name" value="Classic Zinc Finger"/>
    <property type="match status" value="2"/>
</dbReference>
<dbReference type="PANTHER" id="PTHR24399:SF23">
    <property type="entry name" value="C2H2-TYPE DOMAIN-CONTAINING PROTEIN"/>
    <property type="match status" value="1"/>
</dbReference>
<evidence type="ECO:0000256" key="7">
    <source>
        <dbReference type="ARBA" id="ARBA00023242"/>
    </source>
</evidence>
<comment type="subcellular location">
    <subcellularLocation>
        <location evidence="1">Nucleus</location>
    </subcellularLocation>
</comment>
<sequence length="82" mass="9498">MTRGLCKHTYIHIGEDPYHFDICGKSVYRTIKSCGLTKHKCTHTGEKPFMEKKNPPYHCYVCGKLFSQNGPLTIHSEEKAYY</sequence>
<dbReference type="GO" id="GO:0000978">
    <property type="term" value="F:RNA polymerase II cis-regulatory region sequence-specific DNA binding"/>
    <property type="evidence" value="ECO:0007669"/>
    <property type="project" value="TreeGrafter"/>
</dbReference>
<evidence type="ECO:0000256" key="1">
    <source>
        <dbReference type="ARBA" id="ARBA00004123"/>
    </source>
</evidence>
<dbReference type="GO" id="GO:0002682">
    <property type="term" value="P:regulation of immune system process"/>
    <property type="evidence" value="ECO:0007669"/>
    <property type="project" value="TreeGrafter"/>
</dbReference>
<dbReference type="EMBL" id="KQ432446">
    <property type="protein sequence ID" value="KOF62759.1"/>
    <property type="molecule type" value="Genomic_DNA"/>
</dbReference>
<evidence type="ECO:0000256" key="2">
    <source>
        <dbReference type="ARBA" id="ARBA00022723"/>
    </source>
</evidence>
<reference evidence="10" key="1">
    <citation type="submission" date="2015-07" db="EMBL/GenBank/DDBJ databases">
        <title>MeaNS - Measles Nucleotide Surveillance Program.</title>
        <authorList>
            <person name="Tran T."/>
            <person name="Druce J."/>
        </authorList>
    </citation>
    <scope>NUCLEOTIDE SEQUENCE</scope>
    <source>
        <strain evidence="10">UCB-OBI-ISO-001</strain>
        <tissue evidence="10">Gonad</tissue>
    </source>
</reference>
<keyword evidence="3" id="KW-0677">Repeat</keyword>
<name>A0A0L8FGJ8_OCTBM</name>
<dbReference type="InterPro" id="IPR013087">
    <property type="entry name" value="Znf_C2H2_type"/>
</dbReference>
<dbReference type="GO" id="GO:0001227">
    <property type="term" value="F:DNA-binding transcription repressor activity, RNA polymerase II-specific"/>
    <property type="evidence" value="ECO:0007669"/>
    <property type="project" value="TreeGrafter"/>
</dbReference>
<evidence type="ECO:0000256" key="3">
    <source>
        <dbReference type="ARBA" id="ARBA00022737"/>
    </source>
</evidence>
<gene>
    <name evidence="10" type="ORF">OCBIM_22021945mg</name>
</gene>
<dbReference type="PANTHER" id="PTHR24399">
    <property type="entry name" value="ZINC FINGER AND BTB DOMAIN-CONTAINING"/>
    <property type="match status" value="1"/>
</dbReference>